<reference evidence="3" key="1">
    <citation type="journal article" date="2021" name="Syst. Appl. Microbiol.">
        <title>Roseomonas hellenica sp. nov., isolated from roots of wild-growing Alkanna tinctoria.</title>
        <authorList>
            <person name="Rat A."/>
            <person name="Naranjo H.D."/>
            <person name="Lebbe L."/>
            <person name="Cnockaert M."/>
            <person name="Krigas N."/>
            <person name="Grigoriadou K."/>
            <person name="Maloupa E."/>
            <person name="Willems A."/>
        </authorList>
    </citation>
    <scope>NUCLEOTIDE SEQUENCE [LARGE SCALE GENOMIC DNA]</scope>
    <source>
        <strain evidence="3">LMG 31159</strain>
    </source>
</reference>
<dbReference type="PANTHER" id="PTHR23131:SF4">
    <property type="entry name" value="METALLO-BETA-LACTAMASE SUPERFAMILY POTEIN"/>
    <property type="match status" value="1"/>
</dbReference>
<dbReference type="RefSeq" id="WP_211871741.1">
    <property type="nucleotide sequence ID" value="NZ_JAAEDI010000039.1"/>
</dbReference>
<dbReference type="Pfam" id="PF00753">
    <property type="entry name" value="Lactamase_B"/>
    <property type="match status" value="1"/>
</dbReference>
<dbReference type="EMBL" id="JAAEDI010000039">
    <property type="protein sequence ID" value="MBR0653029.1"/>
    <property type="molecule type" value="Genomic_DNA"/>
</dbReference>
<keyword evidence="3" id="KW-1185">Reference proteome</keyword>
<dbReference type="Pfam" id="PF21221">
    <property type="entry name" value="B_lactamase-like_C"/>
    <property type="match status" value="1"/>
</dbReference>
<dbReference type="Gene3D" id="1.10.10.10">
    <property type="entry name" value="Winged helix-like DNA-binding domain superfamily/Winged helix DNA-binding domain"/>
    <property type="match status" value="1"/>
</dbReference>
<dbReference type="InterPro" id="IPR050662">
    <property type="entry name" value="Sec-metab_biosynth-thioest"/>
</dbReference>
<dbReference type="PANTHER" id="PTHR23131">
    <property type="entry name" value="ENDORIBONUCLEASE LACTB2"/>
    <property type="match status" value="1"/>
</dbReference>
<dbReference type="SUPFAM" id="SSF56281">
    <property type="entry name" value="Metallo-hydrolase/oxidoreductase"/>
    <property type="match status" value="1"/>
</dbReference>
<protein>
    <submittedName>
        <fullName evidence="2">MBL fold metallo-hydrolase</fullName>
    </submittedName>
</protein>
<sequence length="342" mass="37864">MDIEIPPPGEARDIIPGLRWMRFPLPFPPNHVNAWLLEYEAGGVNAPPKWLAIDTGVANDETRGHWHTALTGAAFGGGVLGRLLVTHFHPDHAGLMGWLSETHGVTPEMTRIEWLTSRAVWYDTGTDMLQQQAEFARIAGAPEAYSAYLLRRGALYAKAVAPLPRTFRAIADGETLTIGGRKWRVMTGQGHAPDMACLFCEEEKVLIAADQVLPRITPYVGLHAGEPDGDPLGGFLSTIDRFRVLPEDTLVLPSHGEPFTGLHARLDALANHHAERLDALDDAIGVPKTAHDLLPVLFRRPLDDRSLGFALGETLAHLRRLEHTGRAWRRFRADGVVLWERR</sequence>
<dbReference type="InterPro" id="IPR036388">
    <property type="entry name" value="WH-like_DNA-bd_sf"/>
</dbReference>
<dbReference type="Proteomes" id="UP000698752">
    <property type="component" value="Unassembled WGS sequence"/>
</dbReference>
<gene>
    <name evidence="2" type="ORF">GXW78_25460</name>
</gene>
<evidence type="ECO:0000259" key="1">
    <source>
        <dbReference type="SMART" id="SM00849"/>
    </source>
</evidence>
<dbReference type="InterPro" id="IPR048933">
    <property type="entry name" value="B_lactamase-like_C"/>
</dbReference>
<proteinExistence type="predicted"/>
<organism evidence="2 3">
    <name type="scientific">Neoroseomonas terrae</name>
    <dbReference type="NCBI Taxonomy" id="424799"/>
    <lineage>
        <taxon>Bacteria</taxon>
        <taxon>Pseudomonadati</taxon>
        <taxon>Pseudomonadota</taxon>
        <taxon>Alphaproteobacteria</taxon>
        <taxon>Acetobacterales</taxon>
        <taxon>Acetobacteraceae</taxon>
        <taxon>Neoroseomonas</taxon>
    </lineage>
</organism>
<dbReference type="SMART" id="SM00849">
    <property type="entry name" value="Lactamase_B"/>
    <property type="match status" value="1"/>
</dbReference>
<dbReference type="Gene3D" id="3.60.15.10">
    <property type="entry name" value="Ribonuclease Z/Hydroxyacylglutathione hydrolase-like"/>
    <property type="match status" value="1"/>
</dbReference>
<accession>A0ABS5EPQ7</accession>
<dbReference type="InterPro" id="IPR001279">
    <property type="entry name" value="Metallo-B-lactamas"/>
</dbReference>
<feature type="domain" description="Metallo-beta-lactamase" evidence="1">
    <location>
        <begin position="31"/>
        <end position="255"/>
    </location>
</feature>
<evidence type="ECO:0000313" key="2">
    <source>
        <dbReference type="EMBL" id="MBR0653029.1"/>
    </source>
</evidence>
<comment type="caution">
    <text evidence="2">The sequence shown here is derived from an EMBL/GenBank/DDBJ whole genome shotgun (WGS) entry which is preliminary data.</text>
</comment>
<name>A0ABS5EPQ7_9PROT</name>
<evidence type="ECO:0000313" key="3">
    <source>
        <dbReference type="Proteomes" id="UP000698752"/>
    </source>
</evidence>
<dbReference type="InterPro" id="IPR036866">
    <property type="entry name" value="RibonucZ/Hydroxyglut_hydro"/>
</dbReference>